<dbReference type="InterPro" id="IPR004853">
    <property type="entry name" value="Sugar_P_trans_dom"/>
</dbReference>
<dbReference type="GO" id="GO:0016020">
    <property type="term" value="C:membrane"/>
    <property type="evidence" value="ECO:0007669"/>
    <property type="project" value="UniProtKB-SubCell"/>
</dbReference>
<keyword evidence="2 5" id="KW-0812">Transmembrane</keyword>
<dbReference type="EMBL" id="HBJA01101731">
    <property type="protein sequence ID" value="CAE0823848.1"/>
    <property type="molecule type" value="Transcribed_RNA"/>
</dbReference>
<feature type="transmembrane region" description="Helical" evidence="5">
    <location>
        <begin position="200"/>
        <end position="219"/>
    </location>
</feature>
<evidence type="ECO:0000256" key="2">
    <source>
        <dbReference type="ARBA" id="ARBA00022692"/>
    </source>
</evidence>
<feature type="transmembrane region" description="Helical" evidence="5">
    <location>
        <begin position="137"/>
        <end position="155"/>
    </location>
</feature>
<dbReference type="InterPro" id="IPR050186">
    <property type="entry name" value="TPT_transporter"/>
</dbReference>
<gene>
    <name evidence="7" type="ORF">EGYM00163_LOCUS35052</name>
</gene>
<protein>
    <recommendedName>
        <fullName evidence="6">Sugar phosphate transporter domain-containing protein</fullName>
    </recommendedName>
</protein>
<dbReference type="Pfam" id="PF03151">
    <property type="entry name" value="TPT"/>
    <property type="match status" value="1"/>
</dbReference>
<feature type="transmembrane region" description="Helical" evidence="5">
    <location>
        <begin position="162"/>
        <end position="180"/>
    </location>
</feature>
<accession>A0A7S4LED5</accession>
<organism evidence="7">
    <name type="scientific">Eutreptiella gymnastica</name>
    <dbReference type="NCBI Taxonomy" id="73025"/>
    <lineage>
        <taxon>Eukaryota</taxon>
        <taxon>Discoba</taxon>
        <taxon>Euglenozoa</taxon>
        <taxon>Euglenida</taxon>
        <taxon>Spirocuta</taxon>
        <taxon>Euglenophyceae</taxon>
        <taxon>Eutreptiales</taxon>
        <taxon>Eutreptiaceae</taxon>
        <taxon>Eutreptiella</taxon>
    </lineage>
</organism>
<feature type="transmembrane region" description="Helical" evidence="5">
    <location>
        <begin position="231"/>
        <end position="250"/>
    </location>
</feature>
<dbReference type="PANTHER" id="PTHR11132">
    <property type="entry name" value="SOLUTE CARRIER FAMILY 35"/>
    <property type="match status" value="1"/>
</dbReference>
<feature type="transmembrane region" description="Helical" evidence="5">
    <location>
        <begin position="114"/>
        <end position="131"/>
    </location>
</feature>
<evidence type="ECO:0000256" key="4">
    <source>
        <dbReference type="ARBA" id="ARBA00023136"/>
    </source>
</evidence>
<reference evidence="7" key="1">
    <citation type="submission" date="2021-01" db="EMBL/GenBank/DDBJ databases">
        <authorList>
            <person name="Corre E."/>
            <person name="Pelletier E."/>
            <person name="Niang G."/>
            <person name="Scheremetjew M."/>
            <person name="Finn R."/>
            <person name="Kale V."/>
            <person name="Holt S."/>
            <person name="Cochrane G."/>
            <person name="Meng A."/>
            <person name="Brown T."/>
            <person name="Cohen L."/>
        </authorList>
    </citation>
    <scope>NUCLEOTIDE SEQUENCE</scope>
    <source>
        <strain evidence="7">CCMP1594</strain>
    </source>
</reference>
<evidence type="ECO:0000313" key="7">
    <source>
        <dbReference type="EMBL" id="CAE0823848.1"/>
    </source>
</evidence>
<dbReference type="AlphaFoldDB" id="A0A7S4LED5"/>
<evidence type="ECO:0000259" key="6">
    <source>
        <dbReference type="Pfam" id="PF03151"/>
    </source>
</evidence>
<keyword evidence="4 5" id="KW-0472">Membrane</keyword>
<feature type="transmembrane region" description="Helical" evidence="5">
    <location>
        <begin position="81"/>
        <end position="102"/>
    </location>
</feature>
<sequence>MSVTESTESTASPPAGRTLACVLMAMNVFMTVGIVIANKTLFTMYNFYFAPTLLLTLHQATCSLGAHISDSSRNKSEANKAPAVFIAAIVLTRTASNALANLSLKFNTVGTYQLLKMLNIPFVFVGEWIFLNQPLKVSIAITLTVLCAGVGIATVGDISFSIVGTIFGCTSPVAAAANALLVKHVQSAYGLKGNELLKSITPWIVLTQIGLIFVTDDITQLPHWLETETTGILVLALSCLLAWGLEWSYVSVVDCTSAMTMQVLGHVKTVWIIVTGYLLFASPLSTRTAYGMSLAMAAVGLYTYLKNASAATKVAEDNAGESAALTKNDTLCEFAEDPKKIVA</sequence>
<comment type="subcellular location">
    <subcellularLocation>
        <location evidence="1">Membrane</location>
        <topology evidence="1">Multi-pass membrane protein</topology>
    </subcellularLocation>
</comment>
<feature type="transmembrane region" description="Helical" evidence="5">
    <location>
        <begin position="15"/>
        <end position="36"/>
    </location>
</feature>
<feature type="transmembrane region" description="Helical" evidence="5">
    <location>
        <begin position="262"/>
        <end position="281"/>
    </location>
</feature>
<evidence type="ECO:0000256" key="5">
    <source>
        <dbReference type="SAM" id="Phobius"/>
    </source>
</evidence>
<evidence type="ECO:0000256" key="3">
    <source>
        <dbReference type="ARBA" id="ARBA00022989"/>
    </source>
</evidence>
<feature type="transmembrane region" description="Helical" evidence="5">
    <location>
        <begin position="288"/>
        <end position="305"/>
    </location>
</feature>
<name>A0A7S4LED5_9EUGL</name>
<proteinExistence type="predicted"/>
<feature type="domain" description="Sugar phosphate transporter" evidence="6">
    <location>
        <begin position="23"/>
        <end position="302"/>
    </location>
</feature>
<evidence type="ECO:0000256" key="1">
    <source>
        <dbReference type="ARBA" id="ARBA00004141"/>
    </source>
</evidence>
<keyword evidence="3 5" id="KW-1133">Transmembrane helix</keyword>